<protein>
    <submittedName>
        <fullName evidence="2">Uncharacterized protein</fullName>
    </submittedName>
</protein>
<dbReference type="EMBL" id="JARK01001471">
    <property type="protein sequence ID" value="EYB97995.1"/>
    <property type="molecule type" value="Genomic_DNA"/>
</dbReference>
<evidence type="ECO:0000313" key="2">
    <source>
        <dbReference type="EMBL" id="EYB97995.1"/>
    </source>
</evidence>
<reference evidence="3" key="1">
    <citation type="journal article" date="2015" name="Nat. Genet.">
        <title>The genome and transcriptome of the zoonotic hookworm Ancylostoma ceylanicum identify infection-specific gene families.</title>
        <authorList>
            <person name="Schwarz E.M."/>
            <person name="Hu Y."/>
            <person name="Antoshechkin I."/>
            <person name="Miller M.M."/>
            <person name="Sternberg P.W."/>
            <person name="Aroian R.V."/>
        </authorList>
    </citation>
    <scope>NUCLEOTIDE SEQUENCE</scope>
    <source>
        <strain evidence="3">HY135</strain>
    </source>
</reference>
<feature type="region of interest" description="Disordered" evidence="1">
    <location>
        <begin position="52"/>
        <end position="90"/>
    </location>
</feature>
<feature type="compositionally biased region" description="Basic and acidic residues" evidence="1">
    <location>
        <begin position="72"/>
        <end position="90"/>
    </location>
</feature>
<gene>
    <name evidence="2" type="primary">Acey_s0135.g1937</name>
    <name evidence="2" type="ORF">Y032_0135g1937</name>
</gene>
<comment type="caution">
    <text evidence="2">The sequence shown here is derived from an EMBL/GenBank/DDBJ whole genome shotgun (WGS) entry which is preliminary data.</text>
</comment>
<accession>A0A016T5L8</accession>
<evidence type="ECO:0000313" key="3">
    <source>
        <dbReference type="Proteomes" id="UP000024635"/>
    </source>
</evidence>
<proteinExistence type="predicted"/>
<sequence>MSGIPVLGSRKFLNSDIKQSYSFWTSKEFSLASLCGVKGQISVRASIEVEDREEARQYRASTDRPVTTSSKGAKDLDHEPQRRSCRRVLE</sequence>
<name>A0A016T5L8_9BILA</name>
<evidence type="ECO:0000256" key="1">
    <source>
        <dbReference type="SAM" id="MobiDB-lite"/>
    </source>
</evidence>
<organism evidence="2 3">
    <name type="scientific">Ancylostoma ceylanicum</name>
    <dbReference type="NCBI Taxonomy" id="53326"/>
    <lineage>
        <taxon>Eukaryota</taxon>
        <taxon>Metazoa</taxon>
        <taxon>Ecdysozoa</taxon>
        <taxon>Nematoda</taxon>
        <taxon>Chromadorea</taxon>
        <taxon>Rhabditida</taxon>
        <taxon>Rhabditina</taxon>
        <taxon>Rhabditomorpha</taxon>
        <taxon>Strongyloidea</taxon>
        <taxon>Ancylostomatidae</taxon>
        <taxon>Ancylostomatinae</taxon>
        <taxon>Ancylostoma</taxon>
    </lineage>
</organism>
<dbReference type="AlphaFoldDB" id="A0A016T5L8"/>
<dbReference type="Proteomes" id="UP000024635">
    <property type="component" value="Unassembled WGS sequence"/>
</dbReference>
<keyword evidence="3" id="KW-1185">Reference proteome</keyword>